<name>A0AAI9K0Q4_9FIRM</name>
<sequence>MKKFKLIRSNLYAEKQNYISTLKIENDDYYVAFNYFCDYMGDLKNNELDMQNLAVVVKMKVNGDGMPMIYSSTEDDIFINLCRYPNNLLDDEEIKKLICRLQKARETKKELLRYVQMIARGEYIDVEKEFI</sequence>
<dbReference type="AlphaFoldDB" id="A0AAI9K0Q4"/>
<proteinExistence type="predicted"/>
<dbReference type="RefSeq" id="WP_055222548.1">
    <property type="nucleotide sequence ID" value="NZ_BLYL01000001.1"/>
</dbReference>
<dbReference type="EMBL" id="BLYL01000001">
    <property type="protein sequence ID" value="GFO93008.1"/>
    <property type="molecule type" value="Genomic_DNA"/>
</dbReference>
<dbReference type="Proteomes" id="UP000660047">
    <property type="component" value="Unassembled WGS sequence"/>
</dbReference>
<protein>
    <submittedName>
        <fullName evidence="1">Uncharacterized protein</fullName>
    </submittedName>
</protein>
<comment type="caution">
    <text evidence="1">The sequence shown here is derived from an EMBL/GenBank/DDBJ whole genome shotgun (WGS) entry which is preliminary data.</text>
</comment>
<gene>
    <name evidence="1" type="ORF">COEU31_00540</name>
</gene>
<organism evidence="1 2">
    <name type="scientific">Coprococcus eutactus</name>
    <dbReference type="NCBI Taxonomy" id="33043"/>
    <lineage>
        <taxon>Bacteria</taxon>
        <taxon>Bacillati</taxon>
        <taxon>Bacillota</taxon>
        <taxon>Clostridia</taxon>
        <taxon>Lachnospirales</taxon>
        <taxon>Lachnospiraceae</taxon>
        <taxon>Coprococcus</taxon>
    </lineage>
</organism>
<reference evidence="1" key="1">
    <citation type="submission" date="2020-06" db="EMBL/GenBank/DDBJ databases">
        <title>Characterization of fructooligosaccharide metabolism and fructooligosaccharide-degrading enzymes in human commensal butyrate producers.</title>
        <authorList>
            <person name="Tanno H."/>
            <person name="Fujii T."/>
            <person name="Hirano K."/>
            <person name="Maeno S."/>
            <person name="Tonozuka T."/>
            <person name="Sakamoto M."/>
            <person name="Ohkuma M."/>
            <person name="Tochio T."/>
            <person name="Endo A."/>
        </authorList>
    </citation>
    <scope>NUCLEOTIDE SEQUENCE</scope>
    <source>
        <strain evidence="1">JCM 31265</strain>
    </source>
</reference>
<accession>A0AAI9K0Q4</accession>
<evidence type="ECO:0000313" key="2">
    <source>
        <dbReference type="Proteomes" id="UP000660047"/>
    </source>
</evidence>
<evidence type="ECO:0000313" key="1">
    <source>
        <dbReference type="EMBL" id="GFO93008.1"/>
    </source>
</evidence>